<dbReference type="InterPro" id="IPR032974">
    <property type="entry name" value="Polypren_kinase"/>
</dbReference>
<keyword evidence="4" id="KW-0808">Transferase</keyword>
<dbReference type="GO" id="GO:0043048">
    <property type="term" value="P:dolichyl monophosphate biosynthetic process"/>
    <property type="evidence" value="ECO:0007669"/>
    <property type="project" value="TreeGrafter"/>
</dbReference>
<evidence type="ECO:0000256" key="1">
    <source>
        <dbReference type="ARBA" id="ARBA00004477"/>
    </source>
</evidence>
<feature type="transmembrane region" description="Helical" evidence="10">
    <location>
        <begin position="325"/>
        <end position="347"/>
    </location>
</feature>
<keyword evidence="7" id="KW-0256">Endoplasmic reticulum</keyword>
<feature type="transmembrane region" description="Helical" evidence="10">
    <location>
        <begin position="134"/>
        <end position="156"/>
    </location>
</feature>
<dbReference type="AlphaFoldDB" id="A0AAV8V062"/>
<reference evidence="11 12" key="1">
    <citation type="journal article" date="2023" name="Nat. Commun.">
        <title>Origin of minicircular mitochondrial genomes in red algae.</title>
        <authorList>
            <person name="Lee Y."/>
            <person name="Cho C.H."/>
            <person name="Lee Y.M."/>
            <person name="Park S.I."/>
            <person name="Yang J.H."/>
            <person name="West J.A."/>
            <person name="Bhattacharya D."/>
            <person name="Yoon H.S."/>
        </authorList>
    </citation>
    <scope>NUCLEOTIDE SEQUENCE [LARGE SCALE GENOMIC DNA]</scope>
    <source>
        <strain evidence="11 12">CCMP1338</strain>
        <tissue evidence="11">Whole cell</tissue>
    </source>
</reference>
<feature type="transmembrane region" description="Helical" evidence="10">
    <location>
        <begin position="12"/>
        <end position="33"/>
    </location>
</feature>
<comment type="similarity">
    <text evidence="2">Belongs to the polyprenol kinase family.</text>
</comment>
<keyword evidence="12" id="KW-1185">Reference proteome</keyword>
<evidence type="ECO:0000256" key="4">
    <source>
        <dbReference type="ARBA" id="ARBA00022679"/>
    </source>
</evidence>
<keyword evidence="9 10" id="KW-0472">Membrane</keyword>
<evidence type="ECO:0000256" key="7">
    <source>
        <dbReference type="ARBA" id="ARBA00022824"/>
    </source>
</evidence>
<evidence type="ECO:0000256" key="8">
    <source>
        <dbReference type="ARBA" id="ARBA00022989"/>
    </source>
</evidence>
<evidence type="ECO:0000256" key="3">
    <source>
        <dbReference type="ARBA" id="ARBA00012132"/>
    </source>
</evidence>
<feature type="transmembrane region" description="Helical" evidence="10">
    <location>
        <begin position="367"/>
        <end position="385"/>
    </location>
</feature>
<dbReference type="EMBL" id="JAMWBK010000002">
    <property type="protein sequence ID" value="KAJ8908283.1"/>
    <property type="molecule type" value="Genomic_DNA"/>
</dbReference>
<dbReference type="EC" id="2.7.1.108" evidence="3"/>
<proteinExistence type="inferred from homology"/>
<organism evidence="11 12">
    <name type="scientific">Rhodosorus marinus</name>
    <dbReference type="NCBI Taxonomy" id="101924"/>
    <lineage>
        <taxon>Eukaryota</taxon>
        <taxon>Rhodophyta</taxon>
        <taxon>Stylonematophyceae</taxon>
        <taxon>Stylonematales</taxon>
        <taxon>Stylonemataceae</taxon>
        <taxon>Rhodosorus</taxon>
    </lineage>
</organism>
<feature type="transmembrane region" description="Helical" evidence="10">
    <location>
        <begin position="102"/>
        <end position="122"/>
    </location>
</feature>
<accession>A0AAV8V062</accession>
<evidence type="ECO:0000256" key="5">
    <source>
        <dbReference type="ARBA" id="ARBA00022692"/>
    </source>
</evidence>
<dbReference type="PANTHER" id="PTHR13205:SF15">
    <property type="entry name" value="DOLICHOL KINASE"/>
    <property type="match status" value="1"/>
</dbReference>
<evidence type="ECO:0000256" key="9">
    <source>
        <dbReference type="ARBA" id="ARBA00023136"/>
    </source>
</evidence>
<comment type="caution">
    <text evidence="11">The sequence shown here is derived from an EMBL/GenBank/DDBJ whole genome shotgun (WGS) entry which is preliminary data.</text>
</comment>
<comment type="subcellular location">
    <subcellularLocation>
        <location evidence="1">Endoplasmic reticulum membrane</location>
        <topology evidence="1">Multi-pass membrane protein</topology>
    </subcellularLocation>
</comment>
<evidence type="ECO:0000313" key="12">
    <source>
        <dbReference type="Proteomes" id="UP001157974"/>
    </source>
</evidence>
<feature type="transmembrane region" description="Helical" evidence="10">
    <location>
        <begin position="39"/>
        <end position="61"/>
    </location>
</feature>
<protein>
    <recommendedName>
        <fullName evidence="3">dolichol kinase</fullName>
        <ecNumber evidence="3">2.7.1.108</ecNumber>
    </recommendedName>
</protein>
<gene>
    <name evidence="11" type="ORF">NDN08_008374</name>
</gene>
<dbReference type="Proteomes" id="UP001157974">
    <property type="component" value="Unassembled WGS sequence"/>
</dbReference>
<feature type="transmembrane region" description="Helical" evidence="10">
    <location>
        <begin position="270"/>
        <end position="289"/>
    </location>
</feature>
<evidence type="ECO:0000256" key="10">
    <source>
        <dbReference type="SAM" id="Phobius"/>
    </source>
</evidence>
<feature type="transmembrane region" description="Helical" evidence="10">
    <location>
        <begin position="73"/>
        <end position="90"/>
    </location>
</feature>
<keyword evidence="5 10" id="KW-0812">Transmembrane</keyword>
<keyword evidence="6" id="KW-0418">Kinase</keyword>
<feature type="transmembrane region" description="Helical" evidence="10">
    <location>
        <begin position="203"/>
        <end position="222"/>
    </location>
</feature>
<name>A0AAV8V062_9RHOD</name>
<keyword evidence="8 10" id="KW-1133">Transmembrane helix</keyword>
<evidence type="ECO:0000256" key="6">
    <source>
        <dbReference type="ARBA" id="ARBA00022777"/>
    </source>
</evidence>
<dbReference type="GO" id="GO:0004168">
    <property type="term" value="F:dolichol kinase activity"/>
    <property type="evidence" value="ECO:0007669"/>
    <property type="project" value="UniProtKB-EC"/>
</dbReference>
<feature type="transmembrane region" description="Helical" evidence="10">
    <location>
        <begin position="234"/>
        <end position="250"/>
    </location>
</feature>
<evidence type="ECO:0000313" key="11">
    <source>
        <dbReference type="EMBL" id="KAJ8908283.1"/>
    </source>
</evidence>
<sequence length="495" mass="53848">MNRSRQRVSSKRWGAEALLINALTALSSYRLYAGAGKEMASIFLLLNASVASIGAAVGADCHGLRPRKCEDQVALVPGSALVPLLCSTYAAEKAWTGWDLRFWLSLLHALYFLLVTGFPVLSRRRYSMGAVLGIIGYGIFGSHAVLACLLFPIVFWEFTYEWERSFTLGEATITASALCLCLTELPGVGINSTLSNSHGEVDGVIICGVLGVIAAILLLTPIARRPGQEDSKKLVISIIGFFGIGVYPLLCSYLRTEPFGWILTYLASHLRIGIVSTWLTILIVVILWFPPQKLNTSLIIARKFYHLLAIVMFLAPAFLDMELLRLAFAVALVGLVVVEILCIPKSLTLSMQLSKYMGSLTDKRDRGLVVVSHIYLLLGCAFPMWLEPLPCRSTSLSGLVCLGVYDAVASVVGSTLGKIRIFWTRKTVEGSIGGAVTALGFSLSVSAVLCHEDASEFGLKAASITLMALFEICTTQNDNLVLPIYYFACLRLICP</sequence>
<dbReference type="PANTHER" id="PTHR13205">
    <property type="entry name" value="TRANSMEMBRANE PROTEIN 15-RELATED"/>
    <property type="match status" value="1"/>
</dbReference>
<feature type="transmembrane region" description="Helical" evidence="10">
    <location>
        <begin position="397"/>
        <end position="416"/>
    </location>
</feature>
<evidence type="ECO:0000256" key="2">
    <source>
        <dbReference type="ARBA" id="ARBA00010794"/>
    </source>
</evidence>
<dbReference type="GO" id="GO:0005789">
    <property type="term" value="C:endoplasmic reticulum membrane"/>
    <property type="evidence" value="ECO:0007669"/>
    <property type="project" value="UniProtKB-SubCell"/>
</dbReference>
<feature type="transmembrane region" description="Helical" evidence="10">
    <location>
        <begin position="301"/>
        <end position="319"/>
    </location>
</feature>